<proteinExistence type="predicted"/>
<dbReference type="Gene3D" id="3.30.1370.120">
    <property type="match status" value="2"/>
</dbReference>
<dbReference type="OrthoDB" id="9779724at2"/>
<dbReference type="AlphaFoldDB" id="A0A518EMD0"/>
<name>A0A518EMD0_9BACT</name>
<reference evidence="5 6" key="1">
    <citation type="submission" date="2019-02" db="EMBL/GenBank/DDBJ databases">
        <title>Deep-cultivation of Planctomycetes and their phenomic and genomic characterization uncovers novel biology.</title>
        <authorList>
            <person name="Wiegand S."/>
            <person name="Jogler M."/>
            <person name="Boedeker C."/>
            <person name="Pinto D."/>
            <person name="Vollmers J."/>
            <person name="Rivas-Marin E."/>
            <person name="Kohn T."/>
            <person name="Peeters S.H."/>
            <person name="Heuer A."/>
            <person name="Rast P."/>
            <person name="Oberbeckmann S."/>
            <person name="Bunk B."/>
            <person name="Jeske O."/>
            <person name="Meyerdierks A."/>
            <person name="Storesund J.E."/>
            <person name="Kallscheuer N."/>
            <person name="Luecker S."/>
            <person name="Lage O.M."/>
            <person name="Pohl T."/>
            <person name="Merkel B.J."/>
            <person name="Hornburger P."/>
            <person name="Mueller R.-W."/>
            <person name="Bruemmer F."/>
            <person name="Labrenz M."/>
            <person name="Spormann A.M."/>
            <person name="Op den Camp H."/>
            <person name="Overmann J."/>
            <person name="Amann R."/>
            <person name="Jetten M.S.M."/>
            <person name="Mascher T."/>
            <person name="Medema M.H."/>
            <person name="Devos D.P."/>
            <person name="Kaster A.-K."/>
            <person name="Ovreas L."/>
            <person name="Rohde M."/>
            <person name="Galperin M.Y."/>
            <person name="Jogler C."/>
        </authorList>
    </citation>
    <scope>NUCLEOTIDE SEQUENCE [LARGE SCALE GENOMIC DNA]</scope>
    <source>
        <strain evidence="5 6">Poly30</strain>
    </source>
</reference>
<keyword evidence="3" id="KW-0472">Membrane</keyword>
<dbReference type="InterPro" id="IPR038591">
    <property type="entry name" value="NolW-like_sf"/>
</dbReference>
<dbReference type="PANTHER" id="PTHR30332">
    <property type="entry name" value="PROBABLE GENERAL SECRETION PATHWAY PROTEIN D"/>
    <property type="match status" value="1"/>
</dbReference>
<comment type="subcellular location">
    <subcellularLocation>
        <location evidence="1">Membrane</location>
    </subcellularLocation>
</comment>
<sequence>MLSLALAAALLLPQDTRTEAISTLAGLFPTPSGPMTLVVDDPENADTCWSMVEKYGELTGQHITAHSDTQSLLMQSPVHLDRNMTIPADEVQTTFEHILFARDFVLTPLKRDGMRLLEIQSLSTPARSNIRSAAIFLEPEDLHLAAAHPAMIFTTVVTLPHTDVRQVSNSMRTMITDANTQQLLPAGNSNSMVIVGIGQSLVGLADTLRTIDAAAADGAEKYVTTMELIRLENAVADDVVTLLNAAFGVEAETQGPAGLKFLPDARTNSILVNAPASRLERIKQLIAALDGKGASK</sequence>
<evidence type="ECO:0000313" key="6">
    <source>
        <dbReference type="Proteomes" id="UP000320390"/>
    </source>
</evidence>
<dbReference type="Proteomes" id="UP000320390">
    <property type="component" value="Chromosome"/>
</dbReference>
<dbReference type="GO" id="GO:0016020">
    <property type="term" value="C:membrane"/>
    <property type="evidence" value="ECO:0007669"/>
    <property type="project" value="UniProtKB-SubCell"/>
</dbReference>
<organism evidence="5 6">
    <name type="scientific">Saltatorellus ferox</name>
    <dbReference type="NCBI Taxonomy" id="2528018"/>
    <lineage>
        <taxon>Bacteria</taxon>
        <taxon>Pseudomonadati</taxon>
        <taxon>Planctomycetota</taxon>
        <taxon>Planctomycetia</taxon>
        <taxon>Planctomycetia incertae sedis</taxon>
        <taxon>Saltatorellus</taxon>
    </lineage>
</organism>
<dbReference type="GO" id="GO:0015627">
    <property type="term" value="C:type II protein secretion system complex"/>
    <property type="evidence" value="ECO:0007669"/>
    <property type="project" value="TreeGrafter"/>
</dbReference>
<dbReference type="Pfam" id="PF03958">
    <property type="entry name" value="Secretin_N"/>
    <property type="match status" value="1"/>
</dbReference>
<evidence type="ECO:0000313" key="5">
    <source>
        <dbReference type="EMBL" id="QDV05252.1"/>
    </source>
</evidence>
<keyword evidence="6" id="KW-1185">Reference proteome</keyword>
<evidence type="ECO:0000256" key="1">
    <source>
        <dbReference type="ARBA" id="ARBA00004370"/>
    </source>
</evidence>
<dbReference type="RefSeq" id="WP_145194667.1">
    <property type="nucleotide sequence ID" value="NZ_CP036434.1"/>
</dbReference>
<evidence type="ECO:0000256" key="3">
    <source>
        <dbReference type="ARBA" id="ARBA00023136"/>
    </source>
</evidence>
<dbReference type="EMBL" id="CP036434">
    <property type="protein sequence ID" value="QDV05252.1"/>
    <property type="molecule type" value="Genomic_DNA"/>
</dbReference>
<dbReference type="PANTHER" id="PTHR30332:SF24">
    <property type="entry name" value="SECRETIN GSPD-RELATED"/>
    <property type="match status" value="1"/>
</dbReference>
<protein>
    <submittedName>
        <fullName evidence="5">Type II secretion system protein D</fullName>
    </submittedName>
</protein>
<evidence type="ECO:0000259" key="4">
    <source>
        <dbReference type="Pfam" id="PF03958"/>
    </source>
</evidence>
<accession>A0A518EMD0</accession>
<keyword evidence="2" id="KW-0732">Signal</keyword>
<dbReference type="InterPro" id="IPR050810">
    <property type="entry name" value="Bact_Secretion_Sys_Channel"/>
</dbReference>
<gene>
    <name evidence="5" type="primary">gspD_1</name>
    <name evidence="5" type="ORF">Poly30_07480</name>
</gene>
<evidence type="ECO:0000256" key="2">
    <source>
        <dbReference type="ARBA" id="ARBA00022729"/>
    </source>
</evidence>
<dbReference type="InterPro" id="IPR005644">
    <property type="entry name" value="NolW-like"/>
</dbReference>
<feature type="domain" description="NolW-like" evidence="4">
    <location>
        <begin position="227"/>
        <end position="291"/>
    </location>
</feature>
<dbReference type="GO" id="GO:0009306">
    <property type="term" value="P:protein secretion"/>
    <property type="evidence" value="ECO:0007669"/>
    <property type="project" value="TreeGrafter"/>
</dbReference>